<name>A0AAE0NSJ0_9PEZI</name>
<proteinExistence type="predicted"/>
<organism evidence="2 3">
    <name type="scientific">Podospora didyma</name>
    <dbReference type="NCBI Taxonomy" id="330526"/>
    <lineage>
        <taxon>Eukaryota</taxon>
        <taxon>Fungi</taxon>
        <taxon>Dikarya</taxon>
        <taxon>Ascomycota</taxon>
        <taxon>Pezizomycotina</taxon>
        <taxon>Sordariomycetes</taxon>
        <taxon>Sordariomycetidae</taxon>
        <taxon>Sordariales</taxon>
        <taxon>Podosporaceae</taxon>
        <taxon>Podospora</taxon>
    </lineage>
</organism>
<keyword evidence="3" id="KW-1185">Reference proteome</keyword>
<evidence type="ECO:0000313" key="2">
    <source>
        <dbReference type="EMBL" id="KAK3386729.1"/>
    </source>
</evidence>
<reference evidence="2" key="2">
    <citation type="submission" date="2023-06" db="EMBL/GenBank/DDBJ databases">
        <authorList>
            <consortium name="Lawrence Berkeley National Laboratory"/>
            <person name="Haridas S."/>
            <person name="Hensen N."/>
            <person name="Bonometti L."/>
            <person name="Westerberg I."/>
            <person name="Brannstrom I.O."/>
            <person name="Guillou S."/>
            <person name="Cros-Aarteil S."/>
            <person name="Calhoun S."/>
            <person name="Kuo A."/>
            <person name="Mondo S."/>
            <person name="Pangilinan J."/>
            <person name="Riley R."/>
            <person name="LaButti K."/>
            <person name="Andreopoulos B."/>
            <person name="Lipzen A."/>
            <person name="Chen C."/>
            <person name="Yanf M."/>
            <person name="Daum C."/>
            <person name="Ng V."/>
            <person name="Clum A."/>
            <person name="Steindorff A."/>
            <person name="Ohm R."/>
            <person name="Martin F."/>
            <person name="Silar P."/>
            <person name="Natvig D."/>
            <person name="Lalanne C."/>
            <person name="Gautier V."/>
            <person name="Ament-velasquez S.L."/>
            <person name="Kruys A."/>
            <person name="Hutchinson M.I."/>
            <person name="Powell A.J."/>
            <person name="Barry K."/>
            <person name="Miller A.N."/>
            <person name="Grigoriev I.V."/>
            <person name="Debuchy R."/>
            <person name="Gladieux P."/>
            <person name="Thoren M.H."/>
            <person name="Johannesson H."/>
        </authorList>
    </citation>
    <scope>NUCLEOTIDE SEQUENCE</scope>
    <source>
        <strain evidence="2">CBS 232.78</strain>
    </source>
</reference>
<evidence type="ECO:0000256" key="1">
    <source>
        <dbReference type="SAM" id="SignalP"/>
    </source>
</evidence>
<protein>
    <recommendedName>
        <fullName evidence="4">Secreted protein</fullName>
    </recommendedName>
</protein>
<feature type="signal peptide" evidence="1">
    <location>
        <begin position="1"/>
        <end position="26"/>
    </location>
</feature>
<dbReference type="AlphaFoldDB" id="A0AAE0NSJ0"/>
<sequence>MGGSGTRKRGQPFLARQFLALSLVLAHQSAWPCRHCTMCPVTLLHFQQKSHSHLAYPFGLFLSEIASMESTPMLSGSQSQSLWGKLDMESSRRSRGKSVDNSHHAALVQGPPQQLPLYIPLLAPVPATI</sequence>
<comment type="caution">
    <text evidence="2">The sequence shown here is derived from an EMBL/GenBank/DDBJ whole genome shotgun (WGS) entry which is preliminary data.</text>
</comment>
<feature type="chain" id="PRO_5042214647" description="Secreted protein" evidence="1">
    <location>
        <begin position="27"/>
        <end position="129"/>
    </location>
</feature>
<evidence type="ECO:0008006" key="4">
    <source>
        <dbReference type="Google" id="ProtNLM"/>
    </source>
</evidence>
<accession>A0AAE0NSJ0</accession>
<dbReference type="EMBL" id="JAULSW010000003">
    <property type="protein sequence ID" value="KAK3386729.1"/>
    <property type="molecule type" value="Genomic_DNA"/>
</dbReference>
<reference evidence="2" key="1">
    <citation type="journal article" date="2023" name="Mol. Phylogenet. Evol.">
        <title>Genome-scale phylogeny and comparative genomics of the fungal order Sordariales.</title>
        <authorList>
            <person name="Hensen N."/>
            <person name="Bonometti L."/>
            <person name="Westerberg I."/>
            <person name="Brannstrom I.O."/>
            <person name="Guillou S."/>
            <person name="Cros-Aarteil S."/>
            <person name="Calhoun S."/>
            <person name="Haridas S."/>
            <person name="Kuo A."/>
            <person name="Mondo S."/>
            <person name="Pangilinan J."/>
            <person name="Riley R."/>
            <person name="LaButti K."/>
            <person name="Andreopoulos B."/>
            <person name="Lipzen A."/>
            <person name="Chen C."/>
            <person name="Yan M."/>
            <person name="Daum C."/>
            <person name="Ng V."/>
            <person name="Clum A."/>
            <person name="Steindorff A."/>
            <person name="Ohm R.A."/>
            <person name="Martin F."/>
            <person name="Silar P."/>
            <person name="Natvig D.O."/>
            <person name="Lalanne C."/>
            <person name="Gautier V."/>
            <person name="Ament-Velasquez S.L."/>
            <person name="Kruys A."/>
            <person name="Hutchinson M.I."/>
            <person name="Powell A.J."/>
            <person name="Barry K."/>
            <person name="Miller A.N."/>
            <person name="Grigoriev I.V."/>
            <person name="Debuchy R."/>
            <person name="Gladieux P."/>
            <person name="Hiltunen Thoren M."/>
            <person name="Johannesson H."/>
        </authorList>
    </citation>
    <scope>NUCLEOTIDE SEQUENCE</scope>
    <source>
        <strain evidence="2">CBS 232.78</strain>
    </source>
</reference>
<gene>
    <name evidence="2" type="ORF">B0H63DRAFT_140271</name>
</gene>
<keyword evidence="1" id="KW-0732">Signal</keyword>
<dbReference type="Proteomes" id="UP001285441">
    <property type="component" value="Unassembled WGS sequence"/>
</dbReference>
<evidence type="ECO:0000313" key="3">
    <source>
        <dbReference type="Proteomes" id="UP001285441"/>
    </source>
</evidence>